<sequence length="79" mass="9382">MRKKAKLYTKIKKTGKEKDISKYRLCKRATQKLERETYQKYVNNLIEVDDPDSTKPSKQKRFWSFIKSLRKGNTGISPL</sequence>
<comment type="caution">
    <text evidence="1">The sequence shown here is derived from an EMBL/GenBank/DDBJ whole genome shotgun (WGS) entry which is preliminary data.</text>
</comment>
<reference evidence="1" key="2">
    <citation type="submission" date="2020-11" db="EMBL/GenBank/DDBJ databases">
        <authorList>
            <person name="McCartney M.A."/>
            <person name="Auch B."/>
            <person name="Kono T."/>
            <person name="Mallez S."/>
            <person name="Becker A."/>
            <person name="Gohl D.M."/>
            <person name="Silverstein K.A.T."/>
            <person name="Koren S."/>
            <person name="Bechman K.B."/>
            <person name="Herman A."/>
            <person name="Abrahante J.E."/>
            <person name="Garbe J."/>
        </authorList>
    </citation>
    <scope>NUCLEOTIDE SEQUENCE</scope>
    <source>
        <strain evidence="1">Duluth1</strain>
        <tissue evidence="1">Whole animal</tissue>
    </source>
</reference>
<dbReference type="EMBL" id="JAIWYP010000013">
    <property type="protein sequence ID" value="KAH3721742.1"/>
    <property type="molecule type" value="Genomic_DNA"/>
</dbReference>
<accession>A0A9D4HKB6</accession>
<dbReference type="AlphaFoldDB" id="A0A9D4HKB6"/>
<evidence type="ECO:0000313" key="1">
    <source>
        <dbReference type="EMBL" id="KAH3721742.1"/>
    </source>
</evidence>
<dbReference type="Proteomes" id="UP000828390">
    <property type="component" value="Unassembled WGS sequence"/>
</dbReference>
<gene>
    <name evidence="1" type="ORF">DPMN_064690</name>
</gene>
<protein>
    <submittedName>
        <fullName evidence="1">Uncharacterized protein</fullName>
    </submittedName>
</protein>
<evidence type="ECO:0000313" key="2">
    <source>
        <dbReference type="Proteomes" id="UP000828390"/>
    </source>
</evidence>
<name>A0A9D4HKB6_DREPO</name>
<reference evidence="1" key="1">
    <citation type="journal article" date="2019" name="bioRxiv">
        <title>The Genome of the Zebra Mussel, Dreissena polymorpha: A Resource for Invasive Species Research.</title>
        <authorList>
            <person name="McCartney M.A."/>
            <person name="Auch B."/>
            <person name="Kono T."/>
            <person name="Mallez S."/>
            <person name="Zhang Y."/>
            <person name="Obille A."/>
            <person name="Becker A."/>
            <person name="Abrahante J.E."/>
            <person name="Garbe J."/>
            <person name="Badalamenti J.P."/>
            <person name="Herman A."/>
            <person name="Mangelson H."/>
            <person name="Liachko I."/>
            <person name="Sullivan S."/>
            <person name="Sone E.D."/>
            <person name="Koren S."/>
            <person name="Silverstein K.A.T."/>
            <person name="Beckman K.B."/>
            <person name="Gohl D.M."/>
        </authorList>
    </citation>
    <scope>NUCLEOTIDE SEQUENCE</scope>
    <source>
        <strain evidence="1">Duluth1</strain>
        <tissue evidence="1">Whole animal</tissue>
    </source>
</reference>
<keyword evidence="2" id="KW-1185">Reference proteome</keyword>
<organism evidence="1 2">
    <name type="scientific">Dreissena polymorpha</name>
    <name type="common">Zebra mussel</name>
    <name type="synonym">Mytilus polymorpha</name>
    <dbReference type="NCBI Taxonomy" id="45954"/>
    <lineage>
        <taxon>Eukaryota</taxon>
        <taxon>Metazoa</taxon>
        <taxon>Spiralia</taxon>
        <taxon>Lophotrochozoa</taxon>
        <taxon>Mollusca</taxon>
        <taxon>Bivalvia</taxon>
        <taxon>Autobranchia</taxon>
        <taxon>Heteroconchia</taxon>
        <taxon>Euheterodonta</taxon>
        <taxon>Imparidentia</taxon>
        <taxon>Neoheterodontei</taxon>
        <taxon>Myida</taxon>
        <taxon>Dreissenoidea</taxon>
        <taxon>Dreissenidae</taxon>
        <taxon>Dreissena</taxon>
    </lineage>
</organism>
<proteinExistence type="predicted"/>